<comment type="subunit">
    <text evidence="13">Component of the CCR4-NOT complex; distinct complexes seem to exist that differ in the participation of probably mutually exclusive catalytic subunits. In the complex interacts directly with CNOT3. Interacts with NCOR1, NCOR2. HDAC3 and GPS2.</text>
</comment>
<evidence type="ECO:0000256" key="12">
    <source>
        <dbReference type="ARBA" id="ARBA00023242"/>
    </source>
</evidence>
<dbReference type="Proteomes" id="UP001209878">
    <property type="component" value="Unassembled WGS sequence"/>
</dbReference>
<dbReference type="GO" id="GO:0031047">
    <property type="term" value="P:regulatory ncRNA-mediated gene silencing"/>
    <property type="evidence" value="ECO:0007669"/>
    <property type="project" value="UniProtKB-KW"/>
</dbReference>
<dbReference type="InterPro" id="IPR040168">
    <property type="entry name" value="Not2/3/5"/>
</dbReference>
<feature type="domain" description="NOT2/NOT3/NOT5 C-terminal" evidence="17">
    <location>
        <begin position="336"/>
        <end position="461"/>
    </location>
</feature>
<dbReference type="PANTHER" id="PTHR23326">
    <property type="entry name" value="CCR4 NOT-RELATED"/>
    <property type="match status" value="1"/>
</dbReference>
<proteinExistence type="inferred from homology"/>
<evidence type="ECO:0000256" key="9">
    <source>
        <dbReference type="ARBA" id="ARBA00023015"/>
    </source>
</evidence>
<feature type="region of interest" description="Disordered" evidence="16">
    <location>
        <begin position="465"/>
        <end position="496"/>
    </location>
</feature>
<keyword evidence="12" id="KW-0539">Nucleus</keyword>
<dbReference type="GO" id="GO:0006355">
    <property type="term" value="P:regulation of DNA-templated transcription"/>
    <property type="evidence" value="ECO:0007669"/>
    <property type="project" value="InterPro"/>
</dbReference>
<comment type="similarity">
    <text evidence="3">Belongs to the CNOT2/3/5 family.</text>
</comment>
<dbReference type="GO" id="GO:0005829">
    <property type="term" value="C:cytosol"/>
    <property type="evidence" value="ECO:0007669"/>
    <property type="project" value="UniProtKB-ARBA"/>
</dbReference>
<organism evidence="18 19">
    <name type="scientific">Ridgeia piscesae</name>
    <name type="common">Tubeworm</name>
    <dbReference type="NCBI Taxonomy" id="27915"/>
    <lineage>
        <taxon>Eukaryota</taxon>
        <taxon>Metazoa</taxon>
        <taxon>Spiralia</taxon>
        <taxon>Lophotrochozoa</taxon>
        <taxon>Annelida</taxon>
        <taxon>Polychaeta</taxon>
        <taxon>Sedentaria</taxon>
        <taxon>Canalipalpata</taxon>
        <taxon>Sabellida</taxon>
        <taxon>Siboglinidae</taxon>
        <taxon>Ridgeia</taxon>
    </lineage>
</organism>
<keyword evidence="11" id="KW-0804">Transcription</keyword>
<keyword evidence="4" id="KW-0217">Developmental protein</keyword>
<feature type="compositionally biased region" description="Low complexity" evidence="16">
    <location>
        <begin position="477"/>
        <end position="496"/>
    </location>
</feature>
<accession>A0AAD9NUB3</accession>
<evidence type="ECO:0000256" key="6">
    <source>
        <dbReference type="ARBA" id="ARBA00022491"/>
    </source>
</evidence>
<feature type="region of interest" description="Disordered" evidence="16">
    <location>
        <begin position="83"/>
        <end position="102"/>
    </location>
</feature>
<dbReference type="Gene3D" id="2.30.30.1020">
    <property type="entry name" value="CCR4-NOT complex subunit 2/3/5, C-terminal domain"/>
    <property type="match status" value="1"/>
</dbReference>
<evidence type="ECO:0000256" key="4">
    <source>
        <dbReference type="ARBA" id="ARBA00022473"/>
    </source>
</evidence>
<feature type="region of interest" description="Disordered" evidence="16">
    <location>
        <begin position="216"/>
        <end position="235"/>
    </location>
</feature>
<comment type="subcellular location">
    <subcellularLocation>
        <location evidence="2">Cytoplasm</location>
    </subcellularLocation>
    <subcellularLocation>
        <location evidence="1">Nucleus</location>
    </subcellularLocation>
</comment>
<protein>
    <recommendedName>
        <fullName evidence="14">CCR4-NOT transcription complex subunit 2</fullName>
    </recommendedName>
    <alternativeName>
        <fullName evidence="15">CCR4-associated factor 2</fullName>
    </alternativeName>
</protein>
<keyword evidence="10" id="KW-0943">RNA-mediated gene silencing</keyword>
<dbReference type="GO" id="GO:0005634">
    <property type="term" value="C:nucleus"/>
    <property type="evidence" value="ECO:0007669"/>
    <property type="project" value="UniProtKB-SubCell"/>
</dbReference>
<gene>
    <name evidence="18" type="ORF">NP493_419g05027</name>
</gene>
<evidence type="ECO:0000256" key="10">
    <source>
        <dbReference type="ARBA" id="ARBA00023158"/>
    </source>
</evidence>
<dbReference type="FunFam" id="2.30.30.1020:FF:000001">
    <property type="entry name" value="Putative CCR4-NOT transcription complex subunit 2"/>
    <property type="match status" value="1"/>
</dbReference>
<dbReference type="GO" id="GO:0006417">
    <property type="term" value="P:regulation of translation"/>
    <property type="evidence" value="ECO:0007669"/>
    <property type="project" value="UniProtKB-KW"/>
</dbReference>
<evidence type="ECO:0000256" key="15">
    <source>
        <dbReference type="ARBA" id="ARBA00083550"/>
    </source>
</evidence>
<keyword evidence="5" id="KW-0963">Cytoplasm</keyword>
<evidence type="ECO:0000313" key="18">
    <source>
        <dbReference type="EMBL" id="KAK2180953.1"/>
    </source>
</evidence>
<evidence type="ECO:0000313" key="19">
    <source>
        <dbReference type="Proteomes" id="UP001209878"/>
    </source>
</evidence>
<comment type="caution">
    <text evidence="18">The sequence shown here is derived from an EMBL/GenBank/DDBJ whole genome shotgun (WGS) entry which is preliminary data.</text>
</comment>
<evidence type="ECO:0000256" key="2">
    <source>
        <dbReference type="ARBA" id="ARBA00004496"/>
    </source>
</evidence>
<evidence type="ECO:0000256" key="8">
    <source>
        <dbReference type="ARBA" id="ARBA00022845"/>
    </source>
</evidence>
<name>A0AAD9NUB3_RIDPI</name>
<dbReference type="GO" id="GO:2000036">
    <property type="term" value="P:regulation of stem cell population maintenance"/>
    <property type="evidence" value="ECO:0007669"/>
    <property type="project" value="UniProtKB-ARBA"/>
</dbReference>
<dbReference type="InterPro" id="IPR007282">
    <property type="entry name" value="NOT2/3/5_C"/>
</dbReference>
<evidence type="ECO:0000256" key="14">
    <source>
        <dbReference type="ARBA" id="ARBA00071434"/>
    </source>
</evidence>
<dbReference type="InterPro" id="IPR038635">
    <property type="entry name" value="CCR4-NOT_su2/3/5_C_sf"/>
</dbReference>
<keyword evidence="6" id="KW-0678">Repressor</keyword>
<keyword evidence="8" id="KW-0810">Translation regulation</keyword>
<dbReference type="GO" id="GO:0030015">
    <property type="term" value="C:CCR4-NOT core complex"/>
    <property type="evidence" value="ECO:0007669"/>
    <property type="project" value="InterPro"/>
</dbReference>
<evidence type="ECO:0000256" key="7">
    <source>
        <dbReference type="ARBA" id="ARBA00022553"/>
    </source>
</evidence>
<keyword evidence="19" id="KW-1185">Reference proteome</keyword>
<evidence type="ECO:0000256" key="3">
    <source>
        <dbReference type="ARBA" id="ARBA00007682"/>
    </source>
</evidence>
<evidence type="ECO:0000259" key="17">
    <source>
        <dbReference type="Pfam" id="PF04153"/>
    </source>
</evidence>
<evidence type="ECO:0000256" key="11">
    <source>
        <dbReference type="ARBA" id="ARBA00023163"/>
    </source>
</evidence>
<evidence type="ECO:0000256" key="13">
    <source>
        <dbReference type="ARBA" id="ARBA00064045"/>
    </source>
</evidence>
<evidence type="ECO:0000256" key="1">
    <source>
        <dbReference type="ARBA" id="ARBA00004123"/>
    </source>
</evidence>
<reference evidence="18" key="1">
    <citation type="journal article" date="2023" name="Mol. Biol. Evol.">
        <title>Third-Generation Sequencing Reveals the Adaptive Role of the Epigenome in Three Deep-Sea Polychaetes.</title>
        <authorList>
            <person name="Perez M."/>
            <person name="Aroh O."/>
            <person name="Sun Y."/>
            <person name="Lan Y."/>
            <person name="Juniper S.K."/>
            <person name="Young C.R."/>
            <person name="Angers B."/>
            <person name="Qian P.Y."/>
        </authorList>
    </citation>
    <scope>NUCLEOTIDE SEQUENCE</scope>
    <source>
        <strain evidence="18">R07B-5</strain>
    </source>
</reference>
<evidence type="ECO:0000256" key="5">
    <source>
        <dbReference type="ARBA" id="ARBA00022490"/>
    </source>
</evidence>
<sequence length="496" mass="54217">MTQGFFGEEVDDTDPSLYFNSQAVFRPDKEILTPASPSKQLTGFGTTSIYGQTSANLSSNLVMSQRSMSNAPFQRNATPTSIATAPSFQMGPQQPSQQASPNRNVFSFSQQRGLFGQFPNQSVVSSGQMKRPNAMSSALMSSVGSNPLGMSAFSRLPGGDASQGNLDPADFPILGNRTAMPNPLPAGRNYVGMVSKPVSEPAPEFHIQQEDFPALPGAQSVADTPMSTSADSSNKSSSWLSEVYNGCLQPSSTAYDQALKDSVNIKPDGMRKQGIHTHPDGTISNIPPGMVGDQFGMVGLLTFIRAAETDPNLVALAPGIDLTTLGLNLNSPENLYSTFQSPWADAPCRPQDIDFHVPTEYLTNIYIRDKLAPIKLNRYGEDLLFFLFYMNGGDVLQLASATELYDRDWRYHKEEHVWITRVPSVEASVKTNTFERGTYYFFDAQNWVKVPKDFHLEYDKLEERPHLPQMPPTLHHAGTTGAGTAPTGQPTPVMSH</sequence>
<keyword evidence="9" id="KW-0805">Transcription regulation</keyword>
<dbReference type="EMBL" id="JAODUO010000419">
    <property type="protein sequence ID" value="KAK2180953.1"/>
    <property type="molecule type" value="Genomic_DNA"/>
</dbReference>
<dbReference type="Pfam" id="PF04153">
    <property type="entry name" value="NOT2_3_5_C"/>
    <property type="match status" value="1"/>
</dbReference>
<evidence type="ECO:0000256" key="16">
    <source>
        <dbReference type="SAM" id="MobiDB-lite"/>
    </source>
</evidence>
<dbReference type="AlphaFoldDB" id="A0AAD9NUB3"/>
<keyword evidence="7" id="KW-0597">Phosphoprotein</keyword>